<feature type="compositionally biased region" description="Basic and acidic residues" evidence="1">
    <location>
        <begin position="84"/>
        <end position="93"/>
    </location>
</feature>
<dbReference type="EMBL" id="VCHE01000002">
    <property type="protein sequence ID" value="KAB2580932.1"/>
    <property type="molecule type" value="Genomic_DNA"/>
</dbReference>
<dbReference type="AlphaFoldDB" id="A0A5N5DVE3"/>
<comment type="caution">
    <text evidence="2">The sequence shown here is derived from an EMBL/GenBank/DDBJ whole genome shotgun (WGS) entry which is preliminary data.</text>
</comment>
<organism evidence="2 3">
    <name type="scientific">Lasiodiplodia theobromae</name>
    <dbReference type="NCBI Taxonomy" id="45133"/>
    <lineage>
        <taxon>Eukaryota</taxon>
        <taxon>Fungi</taxon>
        <taxon>Dikarya</taxon>
        <taxon>Ascomycota</taxon>
        <taxon>Pezizomycotina</taxon>
        <taxon>Dothideomycetes</taxon>
        <taxon>Dothideomycetes incertae sedis</taxon>
        <taxon>Botryosphaeriales</taxon>
        <taxon>Botryosphaeriaceae</taxon>
        <taxon>Lasiodiplodia</taxon>
    </lineage>
</organism>
<dbReference type="InterPro" id="IPR051678">
    <property type="entry name" value="AGP_Transferase"/>
</dbReference>
<name>A0A5N5DVE3_9PEZI</name>
<dbReference type="PANTHER" id="PTHR21310:SF51">
    <property type="entry name" value="AMINOGLYCOSIDE PHOSPHOTRANSFERASE DOMAIN-CONTAINING PROTEIN"/>
    <property type="match status" value="1"/>
</dbReference>
<dbReference type="Proteomes" id="UP000325902">
    <property type="component" value="Unassembled WGS sequence"/>
</dbReference>
<dbReference type="OrthoDB" id="10003767at2759"/>
<evidence type="ECO:0000256" key="1">
    <source>
        <dbReference type="SAM" id="MobiDB-lite"/>
    </source>
</evidence>
<evidence type="ECO:0000313" key="2">
    <source>
        <dbReference type="EMBL" id="KAB2580932.1"/>
    </source>
</evidence>
<dbReference type="PANTHER" id="PTHR21310">
    <property type="entry name" value="AMINOGLYCOSIDE PHOSPHOTRANSFERASE-RELATED-RELATED"/>
    <property type="match status" value="1"/>
</dbReference>
<feature type="compositionally biased region" description="Polar residues" evidence="1">
    <location>
        <begin position="31"/>
        <end position="41"/>
    </location>
</feature>
<dbReference type="SUPFAM" id="SSF56112">
    <property type="entry name" value="Protein kinase-like (PK-like)"/>
    <property type="match status" value="1"/>
</dbReference>
<accession>A0A5N5DVE3</accession>
<reference evidence="2 3" key="1">
    <citation type="journal article" date="2019" name="Sci. Rep.">
        <title>A multi-omics analysis of the grapevine pathogen Lasiodiplodia theobromae reveals that temperature affects the expression of virulence- and pathogenicity-related genes.</title>
        <authorList>
            <person name="Felix C."/>
            <person name="Meneses R."/>
            <person name="Goncalves M.F.M."/>
            <person name="Tilleman L."/>
            <person name="Duarte A.S."/>
            <person name="Jorrin-Novo J.V."/>
            <person name="Van de Peer Y."/>
            <person name="Deforce D."/>
            <person name="Van Nieuwerburgh F."/>
            <person name="Esteves A.C."/>
            <person name="Alves A."/>
        </authorList>
    </citation>
    <scope>NUCLEOTIDE SEQUENCE [LARGE SCALE GENOMIC DNA]</scope>
    <source>
        <strain evidence="2 3">LA-SOL3</strain>
    </source>
</reference>
<feature type="region of interest" description="Disordered" evidence="1">
    <location>
        <begin position="18"/>
        <end position="60"/>
    </location>
</feature>
<gene>
    <name evidence="2" type="ORF">DBV05_g615</name>
</gene>
<evidence type="ECO:0000313" key="3">
    <source>
        <dbReference type="Proteomes" id="UP000325902"/>
    </source>
</evidence>
<sequence length="565" mass="62559">MPNSIKRLFACLDDADADAAHQPAHRPSKGSKGSATSSDGTHSAKKPRSSSSSSVLTRTTTSLCRVARKLRSNPITPQRSFKGPTDHAPRFSDDTEVDDPNGRWGPILSISDEALVSLVSLFTFSTQRKSATNISVIARTNGRNNALYTVQYYCPSLIKVCVRVPACGWGDRWLPSDADALRNVAHTMRYVQKHTTLPVPDVLQYDTTFNNAIGAPYLMMSYVHGRPLPEVWYDRAAGSTKSLEDKRQAILRSLATVTASLRSLTFTKMGPLLFRPVNGDDKDQRPYVAAAVMAPFGRPMKKSKGKFNPQDHLSTPESDSRAFFFHCLDAARAYAIAHERTSEVRGVFKLWRLLMEEMPWPERSSSTRITYGKSNHGEGNEDEGVETFVLGPPADFDAASILVDEHSGAVVGVVGWDGLETQPLMLGWPTCPDLLTVDWTRGISWPRRPPFAARTKEMATVDIIEDGRSWDAYRADYAAHLQAAIGAGGQAGGFPFELYATKGHLYQAVLRSLDDLDQMREVLDRVLEVTLPRVRRADLVVSVGEAGLSAEQERYVRAKFRELLR</sequence>
<feature type="compositionally biased region" description="Low complexity" evidence="1">
    <location>
        <begin position="49"/>
        <end position="60"/>
    </location>
</feature>
<feature type="region of interest" description="Disordered" evidence="1">
    <location>
        <begin position="74"/>
        <end position="98"/>
    </location>
</feature>
<proteinExistence type="predicted"/>
<keyword evidence="3" id="KW-1185">Reference proteome</keyword>
<protein>
    <recommendedName>
        <fullName evidence="4">Aminoglycoside phosphotransferase domain-containing protein</fullName>
    </recommendedName>
</protein>
<evidence type="ECO:0008006" key="4">
    <source>
        <dbReference type="Google" id="ProtNLM"/>
    </source>
</evidence>
<dbReference type="InterPro" id="IPR011009">
    <property type="entry name" value="Kinase-like_dom_sf"/>
</dbReference>